<gene>
    <name evidence="1" type="ORF">PCLFYP37_02587</name>
</gene>
<dbReference type="AlphaFoldDB" id="A0A6N3E4X6"/>
<protein>
    <submittedName>
        <fullName evidence="1">Uncharacterized protein</fullName>
    </submittedName>
</protein>
<organism evidence="1">
    <name type="scientific">Paraprevotella clara</name>
    <dbReference type="NCBI Taxonomy" id="454154"/>
    <lineage>
        <taxon>Bacteria</taxon>
        <taxon>Pseudomonadati</taxon>
        <taxon>Bacteroidota</taxon>
        <taxon>Bacteroidia</taxon>
        <taxon>Bacteroidales</taxon>
        <taxon>Prevotellaceae</taxon>
        <taxon>Paraprevotella</taxon>
    </lineage>
</organism>
<proteinExistence type="predicted"/>
<accession>A0A6N3E4X6</accession>
<dbReference type="EMBL" id="CACRUT010000015">
    <property type="protein sequence ID" value="VYU34749.1"/>
    <property type="molecule type" value="Genomic_DNA"/>
</dbReference>
<sequence>MKKNILLAAFFFVYTLFTNCTQDEAFIVSDRIEDQANNTYLSLVPVKSAMDKFKNQQILEEADKRISPYLKIDNGRIVLTLKSGKALNISDEIFQMYINGTKTNNALLEKGEIYIYKNKLYYYTSSCKFPRLKRSTWEGKVDKPYENDKEKLPNGSTRNRITCKDPNSVIAYCESQKDISALLYTLLYFAANGKDEAITAPLSHSFHSACEQVYWLSDAKENSIYRAIRNGGITIISIHYPTLPYNNTTQHITQIYDNDMTLLCLF</sequence>
<evidence type="ECO:0000313" key="1">
    <source>
        <dbReference type="EMBL" id="VYU34749.1"/>
    </source>
</evidence>
<dbReference type="RefSeq" id="WP_412442052.1">
    <property type="nucleotide sequence ID" value="NZ_CACRUT010000015.1"/>
</dbReference>
<reference evidence="1" key="1">
    <citation type="submission" date="2019-11" db="EMBL/GenBank/DDBJ databases">
        <authorList>
            <person name="Feng L."/>
        </authorList>
    </citation>
    <scope>NUCLEOTIDE SEQUENCE</scope>
    <source>
        <strain evidence="1">PclaraLFYP37</strain>
    </source>
</reference>
<name>A0A6N3E4X6_9BACT</name>